<comment type="catalytic activity">
    <reaction evidence="1">
        <text>ATP + protein L-histidine = ADP + protein N-phospho-L-histidine.</text>
        <dbReference type="EC" id="2.7.13.3"/>
    </reaction>
</comment>
<dbReference type="GO" id="GO:0016020">
    <property type="term" value="C:membrane"/>
    <property type="evidence" value="ECO:0007669"/>
    <property type="project" value="InterPro"/>
</dbReference>
<evidence type="ECO:0000256" key="1">
    <source>
        <dbReference type="ARBA" id="ARBA00000085"/>
    </source>
</evidence>
<dbReference type="Gene3D" id="1.20.5.1930">
    <property type="match status" value="1"/>
</dbReference>
<dbReference type="GO" id="GO:0000155">
    <property type="term" value="F:phosphorelay sensor kinase activity"/>
    <property type="evidence" value="ECO:0007669"/>
    <property type="project" value="InterPro"/>
</dbReference>
<dbReference type="Gene3D" id="3.30.565.10">
    <property type="entry name" value="Histidine kinase-like ATPase, C-terminal domain"/>
    <property type="match status" value="1"/>
</dbReference>
<dbReference type="PANTHER" id="PTHR24421">
    <property type="entry name" value="NITRATE/NITRITE SENSOR PROTEIN NARX-RELATED"/>
    <property type="match status" value="1"/>
</dbReference>
<dbReference type="InterPro" id="IPR036890">
    <property type="entry name" value="HATPase_C_sf"/>
</dbReference>
<dbReference type="InterPro" id="IPR011712">
    <property type="entry name" value="Sig_transdc_His_kin_sub3_dim/P"/>
</dbReference>
<evidence type="ECO:0000256" key="5">
    <source>
        <dbReference type="ARBA" id="ARBA00022741"/>
    </source>
</evidence>
<sequence length="189" mass="21067">MNSSPNSERARLARELHDGLAQELASLGYRLDQVIGSSNLDNKDRAPLRQIRFTLSGLISQVRNEIFELRSNQSKPISEQIADQLSIILANTSINYEITGELKIKPEQQFDLLRSIREITINALRHAQCQNIRVQLNQNIVVITDDGIGGAVEKDNSYGLTGVKERLFKIGAQMELKSQSSGTSTVITF</sequence>
<keyword evidence="5" id="KW-0547">Nucleotide-binding</keyword>
<dbReference type="InterPro" id="IPR050482">
    <property type="entry name" value="Sensor_HK_TwoCompSys"/>
</dbReference>
<evidence type="ECO:0000256" key="3">
    <source>
        <dbReference type="ARBA" id="ARBA00022553"/>
    </source>
</evidence>
<keyword evidence="3" id="KW-0597">Phosphoprotein</keyword>
<dbReference type="GO" id="GO:0005524">
    <property type="term" value="F:ATP binding"/>
    <property type="evidence" value="ECO:0007669"/>
    <property type="project" value="UniProtKB-KW"/>
</dbReference>
<evidence type="ECO:0000259" key="8">
    <source>
        <dbReference type="Pfam" id="PF07730"/>
    </source>
</evidence>
<dbReference type="SUPFAM" id="SSF55874">
    <property type="entry name" value="ATPase domain of HSP90 chaperone/DNA topoisomerase II/histidine kinase"/>
    <property type="match status" value="1"/>
</dbReference>
<organism evidence="9">
    <name type="scientific">freshwater metagenome</name>
    <dbReference type="NCBI Taxonomy" id="449393"/>
    <lineage>
        <taxon>unclassified sequences</taxon>
        <taxon>metagenomes</taxon>
        <taxon>ecological metagenomes</taxon>
    </lineage>
</organism>
<dbReference type="EMBL" id="CAFBMP010000012">
    <property type="protein sequence ID" value="CAB4901938.1"/>
    <property type="molecule type" value="Genomic_DNA"/>
</dbReference>
<dbReference type="EC" id="2.7.13.3" evidence="2"/>
<evidence type="ECO:0000313" key="9">
    <source>
        <dbReference type="EMBL" id="CAB4901938.1"/>
    </source>
</evidence>
<keyword evidence="7" id="KW-0067">ATP-binding</keyword>
<gene>
    <name evidence="9" type="ORF">UFOPK3608_00383</name>
</gene>
<reference evidence="9" key="1">
    <citation type="submission" date="2020-05" db="EMBL/GenBank/DDBJ databases">
        <authorList>
            <person name="Chiriac C."/>
            <person name="Salcher M."/>
            <person name="Ghai R."/>
            <person name="Kavagutti S V."/>
        </authorList>
    </citation>
    <scope>NUCLEOTIDE SEQUENCE</scope>
</reference>
<dbReference type="GO" id="GO:0046983">
    <property type="term" value="F:protein dimerization activity"/>
    <property type="evidence" value="ECO:0007669"/>
    <property type="project" value="InterPro"/>
</dbReference>
<feature type="domain" description="Signal transduction histidine kinase subgroup 3 dimerisation and phosphoacceptor" evidence="8">
    <location>
        <begin position="8"/>
        <end position="72"/>
    </location>
</feature>
<evidence type="ECO:0000256" key="2">
    <source>
        <dbReference type="ARBA" id="ARBA00012438"/>
    </source>
</evidence>
<name>A0A6J7G680_9ZZZZ</name>
<keyword evidence="4" id="KW-0808">Transferase</keyword>
<accession>A0A6J7G680</accession>
<evidence type="ECO:0000256" key="7">
    <source>
        <dbReference type="ARBA" id="ARBA00022840"/>
    </source>
</evidence>
<proteinExistence type="predicted"/>
<dbReference type="Pfam" id="PF07730">
    <property type="entry name" value="HisKA_3"/>
    <property type="match status" value="1"/>
</dbReference>
<keyword evidence="6" id="KW-0418">Kinase</keyword>
<evidence type="ECO:0000256" key="4">
    <source>
        <dbReference type="ARBA" id="ARBA00022679"/>
    </source>
</evidence>
<dbReference type="PANTHER" id="PTHR24421:SF10">
    <property type="entry name" value="NITRATE_NITRITE SENSOR PROTEIN NARQ"/>
    <property type="match status" value="1"/>
</dbReference>
<protein>
    <recommendedName>
        <fullName evidence="2">histidine kinase</fullName>
        <ecNumber evidence="2">2.7.13.3</ecNumber>
    </recommendedName>
</protein>
<dbReference type="AlphaFoldDB" id="A0A6J7G680"/>
<evidence type="ECO:0000256" key="6">
    <source>
        <dbReference type="ARBA" id="ARBA00022777"/>
    </source>
</evidence>